<gene>
    <name evidence="2" type="ORF">H5410_040780</name>
</gene>
<evidence type="ECO:0000313" key="3">
    <source>
        <dbReference type="Proteomes" id="UP000824120"/>
    </source>
</evidence>
<dbReference type="PANTHER" id="PTHR33180:SF31">
    <property type="entry name" value="POLYPROTEIN PROTEIN"/>
    <property type="match status" value="1"/>
</dbReference>
<sequence>MRLNLGLIIYQEMVMRAKQRQTSLPFPVLITELCRHAGVPRDATRDFDITLSSSTDIQRIEAEYTTNEADRRRATTVDTSRETKITQMMILNMGHLAHSADVRETRITTRESRQWETSDVTTVKVEVADLRKDVNYLKSADFTSFLEAVDDRDAPKTSAIPSVTIGDVRRDEATVDESDAETDVEQIRIREESIYGDLSDLEETIMLSVIQTSLTKTFMTAPSESGTIVPFEVPRVMRPKIRLMHRVLMPRQMERLRRHDPLFTSLSFLLLF</sequence>
<evidence type="ECO:0000259" key="1">
    <source>
        <dbReference type="Pfam" id="PF20167"/>
    </source>
</evidence>
<accession>A0A9J5XR47</accession>
<keyword evidence="3" id="KW-1185">Reference proteome</keyword>
<dbReference type="AlphaFoldDB" id="A0A9J5XR47"/>
<dbReference type="PANTHER" id="PTHR33180">
    <property type="entry name" value="PHOTOSYSTEM II CP43 REACTION CENTER PROTEIN"/>
    <property type="match status" value="1"/>
</dbReference>
<protein>
    <recommendedName>
        <fullName evidence="1">Putative plant transposon protein domain-containing protein</fullName>
    </recommendedName>
</protein>
<dbReference type="InterPro" id="IPR046796">
    <property type="entry name" value="Transposase_32_dom"/>
</dbReference>
<reference evidence="2 3" key="1">
    <citation type="submission" date="2020-09" db="EMBL/GenBank/DDBJ databases">
        <title>De no assembly of potato wild relative species, Solanum commersonii.</title>
        <authorList>
            <person name="Cho K."/>
        </authorList>
    </citation>
    <scope>NUCLEOTIDE SEQUENCE [LARGE SCALE GENOMIC DNA]</scope>
    <source>
        <strain evidence="2">LZ3.2</strain>
        <tissue evidence="2">Leaf</tissue>
    </source>
</reference>
<organism evidence="2 3">
    <name type="scientific">Solanum commersonii</name>
    <name type="common">Commerson's wild potato</name>
    <name type="synonym">Commerson's nightshade</name>
    <dbReference type="NCBI Taxonomy" id="4109"/>
    <lineage>
        <taxon>Eukaryota</taxon>
        <taxon>Viridiplantae</taxon>
        <taxon>Streptophyta</taxon>
        <taxon>Embryophyta</taxon>
        <taxon>Tracheophyta</taxon>
        <taxon>Spermatophyta</taxon>
        <taxon>Magnoliopsida</taxon>
        <taxon>eudicotyledons</taxon>
        <taxon>Gunneridae</taxon>
        <taxon>Pentapetalae</taxon>
        <taxon>asterids</taxon>
        <taxon>lamiids</taxon>
        <taxon>Solanales</taxon>
        <taxon>Solanaceae</taxon>
        <taxon>Solanoideae</taxon>
        <taxon>Solaneae</taxon>
        <taxon>Solanum</taxon>
    </lineage>
</organism>
<comment type="caution">
    <text evidence="2">The sequence shown here is derived from an EMBL/GenBank/DDBJ whole genome shotgun (WGS) entry which is preliminary data.</text>
</comment>
<dbReference type="EMBL" id="JACXVP010000008">
    <property type="protein sequence ID" value="KAG5590266.1"/>
    <property type="molecule type" value="Genomic_DNA"/>
</dbReference>
<evidence type="ECO:0000313" key="2">
    <source>
        <dbReference type="EMBL" id="KAG5590266.1"/>
    </source>
</evidence>
<name>A0A9J5XR47_SOLCO</name>
<proteinExistence type="predicted"/>
<feature type="domain" description="Putative plant transposon protein" evidence="1">
    <location>
        <begin position="2"/>
        <end position="40"/>
    </location>
</feature>
<dbReference type="Pfam" id="PF20167">
    <property type="entry name" value="Transposase_32"/>
    <property type="match status" value="1"/>
</dbReference>
<dbReference type="Proteomes" id="UP000824120">
    <property type="component" value="Chromosome 8"/>
</dbReference>